<keyword evidence="1" id="KW-0812">Transmembrane</keyword>
<evidence type="ECO:0000313" key="2">
    <source>
        <dbReference type="EMBL" id="KPA73517.1"/>
    </source>
</evidence>
<dbReference type="EMBL" id="LGTL01000035">
    <property type="protein sequence ID" value="KPA73517.1"/>
    <property type="molecule type" value="Genomic_DNA"/>
</dbReference>
<dbReference type="RefSeq" id="XP_015651956.1">
    <property type="nucleotide sequence ID" value="XM_015809474.1"/>
</dbReference>
<dbReference type="VEuPathDB" id="TriTrypDB:LpyrH10_35_0450"/>
<dbReference type="OrthoDB" id="272507at2759"/>
<keyword evidence="1" id="KW-0472">Membrane</keyword>
<name>A0A0M9FPS4_LEPPY</name>
<proteinExistence type="predicted"/>
<keyword evidence="1" id="KW-1133">Transmembrane helix</keyword>
<dbReference type="AlphaFoldDB" id="A0A0M9FPS4"/>
<reference evidence="2 3" key="1">
    <citation type="submission" date="2015-07" db="EMBL/GenBank/DDBJ databases">
        <title>High-quality genome of monoxenous trypanosomatid Leptomonas pyrrhocoris.</title>
        <authorList>
            <person name="Flegontov P."/>
            <person name="Butenko A."/>
            <person name="Firsov S."/>
            <person name="Vlcek C."/>
            <person name="Logacheva M.D."/>
            <person name="Field M."/>
            <person name="Filatov D."/>
            <person name="Flegontova O."/>
            <person name="Gerasimov E."/>
            <person name="Jackson A.P."/>
            <person name="Kelly S."/>
            <person name="Opperdoes F."/>
            <person name="O'Reilly A."/>
            <person name="Votypka J."/>
            <person name="Yurchenko V."/>
            <person name="Lukes J."/>
        </authorList>
    </citation>
    <scope>NUCLEOTIDE SEQUENCE [LARGE SCALE GENOMIC DNA]</scope>
    <source>
        <strain evidence="2">H10</strain>
    </source>
</reference>
<keyword evidence="3" id="KW-1185">Reference proteome</keyword>
<sequence>MRRLYLSQPTESTRVDVGPSILVGQRSLVSFSVSVDAEPDAAYVVAECVPCEDANVVEEQMECLERVLPFGIEVLGVSGSASEVADLVAQLHDVASKELVSVVHGDGHGKPPSCCLVSAPFNAVEVVVSNVSFVEVRCALHSCEHLLPLLVSPQGGLPTVIDGESYLPLQNCVPSLTTGAKLVQLGVTTSTLRIHVVLAPAFVSAKGLYGILKRQIVDAVSAGTTRLVEVQSHNAHISYCCRVEPAGAAEASDFSPQPLDEVFEMIEDATGAAAKHSDMRGCIPVASDKRNSAGLSGGAAPSTPTVTQGVSATKQKYGSETLLLVVGVTIVLIGVLVVMVH</sequence>
<protein>
    <submittedName>
        <fullName evidence="2">Uncharacterized protein</fullName>
    </submittedName>
</protein>
<dbReference type="OMA" id="HNAHLSY"/>
<evidence type="ECO:0000313" key="3">
    <source>
        <dbReference type="Proteomes" id="UP000037923"/>
    </source>
</evidence>
<dbReference type="GeneID" id="26910113"/>
<comment type="caution">
    <text evidence="2">The sequence shown here is derived from an EMBL/GenBank/DDBJ whole genome shotgun (WGS) entry which is preliminary data.</text>
</comment>
<gene>
    <name evidence="2" type="ORF">ABB37_09830</name>
</gene>
<organism evidence="2 3">
    <name type="scientific">Leptomonas pyrrhocoris</name>
    <name type="common">Firebug parasite</name>
    <dbReference type="NCBI Taxonomy" id="157538"/>
    <lineage>
        <taxon>Eukaryota</taxon>
        <taxon>Discoba</taxon>
        <taxon>Euglenozoa</taxon>
        <taxon>Kinetoplastea</taxon>
        <taxon>Metakinetoplastina</taxon>
        <taxon>Trypanosomatida</taxon>
        <taxon>Trypanosomatidae</taxon>
        <taxon>Leishmaniinae</taxon>
        <taxon>Leptomonas</taxon>
    </lineage>
</organism>
<dbReference type="Proteomes" id="UP000037923">
    <property type="component" value="Unassembled WGS sequence"/>
</dbReference>
<feature type="transmembrane region" description="Helical" evidence="1">
    <location>
        <begin position="321"/>
        <end position="340"/>
    </location>
</feature>
<accession>A0A0M9FPS4</accession>
<evidence type="ECO:0000256" key="1">
    <source>
        <dbReference type="SAM" id="Phobius"/>
    </source>
</evidence>